<comment type="caution">
    <text evidence="1">The sequence shown here is derived from an EMBL/GenBank/DDBJ whole genome shotgun (WGS) entry which is preliminary data.</text>
</comment>
<organism evidence="1">
    <name type="scientific">Dictyoglomus turgidum</name>
    <dbReference type="NCBI Taxonomy" id="513050"/>
    <lineage>
        <taxon>Bacteria</taxon>
        <taxon>Pseudomonadati</taxon>
        <taxon>Dictyoglomota</taxon>
        <taxon>Dictyoglomia</taxon>
        <taxon>Dictyoglomales</taxon>
        <taxon>Dictyoglomaceae</taxon>
        <taxon>Dictyoglomus</taxon>
    </lineage>
</organism>
<sequence>MKIKLTNTKDIDKWSNRDILIYFLVKYKEFVSKEFSVPEDAWVGMMSRIKGFREKMNLTSLQYKEFIDDVFSIFFTQKDYVPSFGAIVSEKVYYNIKFLKTSKLTSCKSFTNDDFEKLKQELYSKEIFRKLL</sequence>
<dbReference type="EMBL" id="DTGA01000036">
    <property type="protein sequence ID" value="HGB30513.1"/>
    <property type="molecule type" value="Genomic_DNA"/>
</dbReference>
<protein>
    <submittedName>
        <fullName evidence="1">Uncharacterized protein</fullName>
    </submittedName>
</protein>
<proteinExistence type="predicted"/>
<accession>A0A7C3WV10</accession>
<dbReference type="AlphaFoldDB" id="A0A7C3WV10"/>
<reference evidence="1" key="1">
    <citation type="journal article" date="2020" name="mSystems">
        <title>Genome- and Community-Level Interaction Insights into Carbon Utilization and Element Cycling Functions of Hydrothermarchaeota in Hydrothermal Sediment.</title>
        <authorList>
            <person name="Zhou Z."/>
            <person name="Liu Y."/>
            <person name="Xu W."/>
            <person name="Pan J."/>
            <person name="Luo Z.H."/>
            <person name="Li M."/>
        </authorList>
    </citation>
    <scope>NUCLEOTIDE SEQUENCE [LARGE SCALE GENOMIC DNA]</scope>
    <source>
        <strain evidence="1">SpSt-751</strain>
    </source>
</reference>
<gene>
    <name evidence="1" type="ORF">ENV35_01390</name>
</gene>
<evidence type="ECO:0000313" key="1">
    <source>
        <dbReference type="EMBL" id="HGB30513.1"/>
    </source>
</evidence>
<name>A0A7C3WV10_9BACT</name>